<dbReference type="Proteomes" id="UP000240621">
    <property type="component" value="Unassembled WGS sequence"/>
</dbReference>
<evidence type="ECO:0000313" key="6">
    <source>
        <dbReference type="Proteomes" id="UP000240621"/>
    </source>
</evidence>
<dbReference type="PANTHER" id="PTHR44196:SF3">
    <property type="entry name" value="SHORT CHAIN DEHYDROGENASE FAMILY PROTEIN"/>
    <property type="match status" value="1"/>
</dbReference>
<accession>A0A2P8CJL9</accession>
<evidence type="ECO:0000256" key="1">
    <source>
        <dbReference type="ARBA" id="ARBA00006484"/>
    </source>
</evidence>
<dbReference type="PRINTS" id="PR00081">
    <property type="entry name" value="GDHRDH"/>
</dbReference>
<keyword evidence="2" id="KW-0560">Oxidoreductase</keyword>
<name>A0A2P8CJL9_9BACT</name>
<dbReference type="OrthoDB" id="9786056at2"/>
<dbReference type="CDD" id="cd05233">
    <property type="entry name" value="SDR_c"/>
    <property type="match status" value="1"/>
</dbReference>
<keyword evidence="7" id="KW-1185">Reference proteome</keyword>
<dbReference type="InterPro" id="IPR020904">
    <property type="entry name" value="Sc_DH/Rdtase_CS"/>
</dbReference>
<dbReference type="GO" id="GO:0016020">
    <property type="term" value="C:membrane"/>
    <property type="evidence" value="ECO:0007669"/>
    <property type="project" value="TreeGrafter"/>
</dbReference>
<evidence type="ECO:0000313" key="7">
    <source>
        <dbReference type="Proteomes" id="UP000396862"/>
    </source>
</evidence>
<proteinExistence type="inferred from homology"/>
<dbReference type="InterPro" id="IPR002347">
    <property type="entry name" value="SDR_fam"/>
</dbReference>
<organism evidence="5 6">
    <name type="scientific">Prolixibacter denitrificans</name>
    <dbReference type="NCBI Taxonomy" id="1541063"/>
    <lineage>
        <taxon>Bacteria</taxon>
        <taxon>Pseudomonadati</taxon>
        <taxon>Bacteroidota</taxon>
        <taxon>Bacteroidia</taxon>
        <taxon>Marinilabiliales</taxon>
        <taxon>Prolixibacteraceae</taxon>
        <taxon>Prolixibacter</taxon>
    </lineage>
</organism>
<dbReference type="InterPro" id="IPR036291">
    <property type="entry name" value="NAD(P)-bd_dom_sf"/>
</dbReference>
<evidence type="ECO:0000313" key="4">
    <source>
        <dbReference type="EMBL" id="GET19758.1"/>
    </source>
</evidence>
<dbReference type="Gene3D" id="3.40.50.720">
    <property type="entry name" value="NAD(P)-binding Rossmann-like Domain"/>
    <property type="match status" value="1"/>
</dbReference>
<comment type="caution">
    <text evidence="5">The sequence shown here is derived from an EMBL/GenBank/DDBJ whole genome shotgun (WGS) entry which is preliminary data.</text>
</comment>
<dbReference type="Pfam" id="PF00106">
    <property type="entry name" value="adh_short"/>
    <property type="match status" value="1"/>
</dbReference>
<dbReference type="PANTHER" id="PTHR44196">
    <property type="entry name" value="DEHYDROGENASE/REDUCTASE SDR FAMILY MEMBER 7B"/>
    <property type="match status" value="1"/>
</dbReference>
<evidence type="ECO:0000256" key="2">
    <source>
        <dbReference type="ARBA" id="ARBA00023002"/>
    </source>
</evidence>
<dbReference type="RefSeq" id="WP_106540201.1">
    <property type="nucleotide sequence ID" value="NZ_BLAU01000001.1"/>
</dbReference>
<comment type="similarity">
    <text evidence="1 3">Belongs to the short-chain dehydrogenases/reductases (SDR) family.</text>
</comment>
<dbReference type="GO" id="GO:0016491">
    <property type="term" value="F:oxidoreductase activity"/>
    <property type="evidence" value="ECO:0007669"/>
    <property type="project" value="UniProtKB-KW"/>
</dbReference>
<dbReference type="PROSITE" id="PS00061">
    <property type="entry name" value="ADH_SHORT"/>
    <property type="match status" value="1"/>
</dbReference>
<dbReference type="Proteomes" id="UP000396862">
    <property type="component" value="Unassembled WGS sequence"/>
</dbReference>
<sequence>MTYPRKACNRERNIIVTGGANGIGFFLAKALLEQGDHVAVLDRNRGACDQLVMLFPERFQFYSCDLTREDEVWTSVTSIAEQWKNIDILVNNACSAVFKSFRERALISFKEELDVNLFGYIRTIQAILPTMRKQKSGMIYNFSSGVGITGFPGMSGYTSSKGAVEALTKTLALELAPENISVHLIHPPLTRTTSSSPLGIPRQMMEDPQHVGTRIARKIGSGKRVITPDRKTAVFIRLAYLFPYATGKLLARMTQKASGNAF</sequence>
<dbReference type="PRINTS" id="PR00080">
    <property type="entry name" value="SDRFAMILY"/>
</dbReference>
<dbReference type="SUPFAM" id="SSF51735">
    <property type="entry name" value="NAD(P)-binding Rossmann-fold domains"/>
    <property type="match status" value="1"/>
</dbReference>
<gene>
    <name evidence="5" type="ORF">CLV93_10185</name>
    <name evidence="4" type="ORF">JCM18694_00040</name>
</gene>
<dbReference type="EMBL" id="BLAU01000001">
    <property type="protein sequence ID" value="GET19758.1"/>
    <property type="molecule type" value="Genomic_DNA"/>
</dbReference>
<reference evidence="5 6" key="1">
    <citation type="submission" date="2018-03" db="EMBL/GenBank/DDBJ databases">
        <title>Genomic Encyclopedia of Archaeal and Bacterial Type Strains, Phase II (KMG-II): from individual species to whole genera.</title>
        <authorList>
            <person name="Goeker M."/>
        </authorList>
    </citation>
    <scope>NUCLEOTIDE SEQUENCE [LARGE SCALE GENOMIC DNA]</scope>
    <source>
        <strain evidence="5 6">DSM 27267</strain>
    </source>
</reference>
<reference evidence="4 7" key="2">
    <citation type="submission" date="2019-10" db="EMBL/GenBank/DDBJ databases">
        <title>Prolixibacter strains distinguished by the presence of nitrate reductase genes were adept at nitrate-dependent anaerobic corrosion of metallic iron and carbon steel.</title>
        <authorList>
            <person name="Iino T."/>
            <person name="Shono N."/>
            <person name="Ito K."/>
            <person name="Nakamura R."/>
            <person name="Sueoka K."/>
            <person name="Harayama S."/>
            <person name="Ohkuma M."/>
        </authorList>
    </citation>
    <scope>NUCLEOTIDE SEQUENCE [LARGE SCALE GENOMIC DNA]</scope>
    <source>
        <strain evidence="4 7">MIC1-1</strain>
    </source>
</reference>
<evidence type="ECO:0000313" key="5">
    <source>
        <dbReference type="EMBL" id="PSK85133.1"/>
    </source>
</evidence>
<protein>
    <submittedName>
        <fullName evidence="4">Oxidoreductase</fullName>
    </submittedName>
    <submittedName>
        <fullName evidence="5">Short-subunit dehydrogenase</fullName>
    </submittedName>
</protein>
<dbReference type="EMBL" id="PYGC01000001">
    <property type="protein sequence ID" value="PSK85133.1"/>
    <property type="molecule type" value="Genomic_DNA"/>
</dbReference>
<evidence type="ECO:0000256" key="3">
    <source>
        <dbReference type="RuleBase" id="RU000363"/>
    </source>
</evidence>
<dbReference type="AlphaFoldDB" id="A0A2P8CJL9"/>